<comment type="caution">
    <text evidence="1">The sequence shown here is derived from an EMBL/GenBank/DDBJ whole genome shotgun (WGS) entry which is preliminary data.</text>
</comment>
<evidence type="ECO:0000313" key="1">
    <source>
        <dbReference type="EMBL" id="GAA1401804.1"/>
    </source>
</evidence>
<dbReference type="RefSeq" id="WP_344029267.1">
    <property type="nucleotide sequence ID" value="NZ_BAAAJK010000053.1"/>
</dbReference>
<name>A0ABN1YBI5_9PSEU</name>
<protein>
    <submittedName>
        <fullName evidence="1">Uncharacterized protein</fullName>
    </submittedName>
</protein>
<sequence>MSAALVLVASLDDLDQVCRAAGLREIHGRAGSRTWSDDHGSYVDAHADTATGVLRVDITPQRRAGVIPPSLVAWFAAGPTLAAAAVTAAIQDVQNAVAAGGGGR</sequence>
<proteinExistence type="predicted"/>
<keyword evidence="2" id="KW-1185">Reference proteome</keyword>
<dbReference type="Proteomes" id="UP001501414">
    <property type="component" value="Unassembled WGS sequence"/>
</dbReference>
<evidence type="ECO:0000313" key="2">
    <source>
        <dbReference type="Proteomes" id="UP001501414"/>
    </source>
</evidence>
<dbReference type="EMBL" id="BAAAJK010000053">
    <property type="protein sequence ID" value="GAA1401804.1"/>
    <property type="molecule type" value="Genomic_DNA"/>
</dbReference>
<accession>A0ABN1YBI5</accession>
<organism evidence="1 2">
    <name type="scientific">Pseudonocardia kongjuensis</name>
    <dbReference type="NCBI Taxonomy" id="102227"/>
    <lineage>
        <taxon>Bacteria</taxon>
        <taxon>Bacillati</taxon>
        <taxon>Actinomycetota</taxon>
        <taxon>Actinomycetes</taxon>
        <taxon>Pseudonocardiales</taxon>
        <taxon>Pseudonocardiaceae</taxon>
        <taxon>Pseudonocardia</taxon>
    </lineage>
</organism>
<reference evidence="1 2" key="1">
    <citation type="journal article" date="2019" name="Int. J. Syst. Evol. Microbiol.">
        <title>The Global Catalogue of Microorganisms (GCM) 10K type strain sequencing project: providing services to taxonomists for standard genome sequencing and annotation.</title>
        <authorList>
            <consortium name="The Broad Institute Genomics Platform"/>
            <consortium name="The Broad Institute Genome Sequencing Center for Infectious Disease"/>
            <person name="Wu L."/>
            <person name="Ma J."/>
        </authorList>
    </citation>
    <scope>NUCLEOTIDE SEQUENCE [LARGE SCALE GENOMIC DNA]</scope>
    <source>
        <strain evidence="1 2">JCM 11896</strain>
    </source>
</reference>
<gene>
    <name evidence="1" type="ORF">GCM10009613_60730</name>
</gene>